<name>A0A5B9DIM1_9HYPH</name>
<protein>
    <submittedName>
        <fullName evidence="1">Uncharacterized protein</fullName>
    </submittedName>
</protein>
<gene>
    <name evidence="1" type="ORF">FNA67_01300</name>
</gene>
<evidence type="ECO:0000313" key="2">
    <source>
        <dbReference type="Proteomes" id="UP000321062"/>
    </source>
</evidence>
<evidence type="ECO:0000313" key="1">
    <source>
        <dbReference type="EMBL" id="QEE18896.1"/>
    </source>
</evidence>
<dbReference type="AlphaFoldDB" id="A0A5B9DIM1"/>
<organism evidence="1 2">
    <name type="scientific">Paradevosia tibetensis</name>
    <dbReference type="NCBI Taxonomy" id="1447062"/>
    <lineage>
        <taxon>Bacteria</taxon>
        <taxon>Pseudomonadati</taxon>
        <taxon>Pseudomonadota</taxon>
        <taxon>Alphaproteobacteria</taxon>
        <taxon>Hyphomicrobiales</taxon>
        <taxon>Devosiaceae</taxon>
        <taxon>Paradevosia</taxon>
    </lineage>
</organism>
<dbReference type="OrthoDB" id="5287553at2"/>
<proteinExistence type="predicted"/>
<reference evidence="1 2" key="1">
    <citation type="journal article" date="2015" name="Int. J. Syst. Evol. Microbiol.">
        <title>Youhaiella tibetensis gen. nov., sp. nov., isolated from subsurface sediment.</title>
        <authorList>
            <person name="Wang Y.X."/>
            <person name="Huang F.Q."/>
            <person name="Nogi Y."/>
            <person name="Pang S.J."/>
            <person name="Wang P.K."/>
            <person name="Lv J."/>
        </authorList>
    </citation>
    <scope>NUCLEOTIDE SEQUENCE [LARGE SCALE GENOMIC DNA]</scope>
    <source>
        <strain evidence="2">fig4</strain>
    </source>
</reference>
<sequence length="111" mass="12857">MIKIVNGIEVEMTPEEVALWVAEQDSYTPPVPDFYDLPKRILIERLVQDEDTDEITPVFAMLAQQPQKTQELFNACDYFRSTHPMFAVMHWGIWQALGSEERADELLSPED</sequence>
<dbReference type="RefSeq" id="WP_147654791.1">
    <property type="nucleotide sequence ID" value="NZ_BMFM01000001.1"/>
</dbReference>
<dbReference type="Proteomes" id="UP000321062">
    <property type="component" value="Chromosome"/>
</dbReference>
<dbReference type="KEGG" id="yti:FNA67_01300"/>
<dbReference type="EMBL" id="CP041690">
    <property type="protein sequence ID" value="QEE18896.1"/>
    <property type="molecule type" value="Genomic_DNA"/>
</dbReference>
<accession>A0A5B9DIM1</accession>
<keyword evidence="2" id="KW-1185">Reference proteome</keyword>